<evidence type="ECO:0000256" key="5">
    <source>
        <dbReference type="SAM" id="MobiDB-lite"/>
    </source>
</evidence>
<evidence type="ECO:0000313" key="8">
    <source>
        <dbReference type="Proteomes" id="UP000284751"/>
    </source>
</evidence>
<protein>
    <recommendedName>
        <fullName evidence="3">Nuclease SbcCD subunit C</fullName>
    </recommendedName>
</protein>
<feature type="region of interest" description="Disordered" evidence="5">
    <location>
        <begin position="557"/>
        <end position="584"/>
    </location>
</feature>
<gene>
    <name evidence="7" type="ORF">DWY99_01505</name>
</gene>
<evidence type="ECO:0000256" key="3">
    <source>
        <dbReference type="ARBA" id="ARBA00013368"/>
    </source>
</evidence>
<feature type="coiled-coil region" evidence="4">
    <location>
        <begin position="618"/>
        <end position="652"/>
    </location>
</feature>
<dbReference type="AlphaFoldDB" id="A0A412B126"/>
<evidence type="ECO:0000259" key="6">
    <source>
        <dbReference type="Pfam" id="PF13476"/>
    </source>
</evidence>
<accession>A0A412B126</accession>
<feature type="compositionally biased region" description="Basic and acidic residues" evidence="5">
    <location>
        <begin position="559"/>
        <end position="584"/>
    </location>
</feature>
<organism evidence="7 8">
    <name type="scientific">[Clostridium] leptum</name>
    <dbReference type="NCBI Taxonomy" id="1535"/>
    <lineage>
        <taxon>Bacteria</taxon>
        <taxon>Bacillati</taxon>
        <taxon>Bacillota</taxon>
        <taxon>Clostridia</taxon>
        <taxon>Eubacteriales</taxon>
        <taxon>Oscillospiraceae</taxon>
        <taxon>Oscillospiraceae incertae sedis</taxon>
    </lineage>
</organism>
<dbReference type="PANTHER" id="PTHR32114">
    <property type="entry name" value="ABC TRANSPORTER ABCH.3"/>
    <property type="match status" value="1"/>
</dbReference>
<feature type="coiled-coil region" evidence="4">
    <location>
        <begin position="231"/>
        <end position="353"/>
    </location>
</feature>
<keyword evidence="4" id="KW-0175">Coiled coil</keyword>
<feature type="coiled-coil region" evidence="4">
    <location>
        <begin position="405"/>
        <end position="439"/>
    </location>
</feature>
<comment type="caution">
    <text evidence="7">The sequence shown here is derived from an EMBL/GenBank/DDBJ whole genome shotgun (WGS) entry which is preliminary data.</text>
</comment>
<evidence type="ECO:0000313" key="7">
    <source>
        <dbReference type="EMBL" id="RGQ44328.1"/>
    </source>
</evidence>
<evidence type="ECO:0000256" key="4">
    <source>
        <dbReference type="SAM" id="Coils"/>
    </source>
</evidence>
<evidence type="ECO:0000256" key="1">
    <source>
        <dbReference type="ARBA" id="ARBA00006930"/>
    </source>
</evidence>
<dbReference type="PANTHER" id="PTHR32114:SF2">
    <property type="entry name" value="ABC TRANSPORTER ABCH.3"/>
    <property type="match status" value="1"/>
</dbReference>
<dbReference type="GO" id="GO:0006302">
    <property type="term" value="P:double-strand break repair"/>
    <property type="evidence" value="ECO:0007669"/>
    <property type="project" value="InterPro"/>
</dbReference>
<evidence type="ECO:0000256" key="2">
    <source>
        <dbReference type="ARBA" id="ARBA00011322"/>
    </source>
</evidence>
<comment type="subunit">
    <text evidence="2">Heterodimer of SbcC and SbcD.</text>
</comment>
<dbReference type="GO" id="GO:0016887">
    <property type="term" value="F:ATP hydrolysis activity"/>
    <property type="evidence" value="ECO:0007669"/>
    <property type="project" value="InterPro"/>
</dbReference>
<feature type="coiled-coil region" evidence="4">
    <location>
        <begin position="687"/>
        <end position="745"/>
    </location>
</feature>
<dbReference type="Pfam" id="PF13558">
    <property type="entry name" value="SbcC_Walker_B"/>
    <property type="match status" value="1"/>
</dbReference>
<dbReference type="InterPro" id="IPR038729">
    <property type="entry name" value="Rad50/SbcC_AAA"/>
</dbReference>
<dbReference type="Gene3D" id="3.40.50.300">
    <property type="entry name" value="P-loop containing nucleotide triphosphate hydrolases"/>
    <property type="match status" value="2"/>
</dbReference>
<sequence>MTPIRLKMQAFGPYQGAVEIAFSGLRGKLFLITGSTGGGKTTILDAICFALFCRATGGRRTWQDMRNLSAGEDVPTVVDFEFSLGKEQYRFQRSWRWHKVRGSGRMEMRDEHQCSRRNGEQWELLASGAESRVREYAQRLLGLTCEQFSQVIVLPQGEFRKLLLSNSTEKSKIFQTLFQTEKWERITKCAQSMAEDLEQRCSGLLSARQAVLESEGVQALEELELLRKVTAEEYEKSITAAKKTENDLENISNIIQKVNKLKETETVFRRLQKQLEKAAAEKKALEQKRQEAVKAAAGLARLEEEKAVGLQLAAKHQEQMETLTKLKSLAAEKERLEKEIASQKEQRLEWEQKALSAAENVERGRAYLRELNDKLKALPEASRSFQELKTAFELLKQWEEGKRRLAGEQSALQKAEEILEQSRVKLSALQKSLESAQQKAREDMAGHLASGLRDGEPCPVCGAVHHPSPASLEIGVTVTPEEEKRLKRLVKEAQEAFTSAQGAFTKHQGQRELLEKNVRESERRIADFPYPPEKLPALLEVAEKKLAGLQKAGELLPQGEKRLAQRESEEKTAKLQADRSKERQAQWENKLSAVSAKISSLWGTLPEERQGQNLDQAEQGLQNSLTEVQARLESLRKKIQETQEASAKTGEALAAAAAGEKALRNQTHEAKEQWEAAGREIPGELNQEALEQEYASLQEESRESLQKTGRLLQKRKSLEQAAAKIRNLEEESKAVQEEYSKTERIARFFSGKNSMNVPLKMFVLGVMLDDILSRANVYFTTLSGGRYQLSRKREGASRGYSGLDLEIYDAYSGGGRNVDTLSGGELFLASLSLAFGLSDVVQSYSGGVRLESIFIDEGFGTLDEETLNTAMKALFEIQKSGRTVGIISHVAELKSRIPAQIRILDDHKIKVVLP</sequence>
<dbReference type="InterPro" id="IPR027417">
    <property type="entry name" value="P-loop_NTPase"/>
</dbReference>
<dbReference type="SUPFAM" id="SSF52540">
    <property type="entry name" value="P-loop containing nucleoside triphosphate hydrolases"/>
    <property type="match status" value="1"/>
</dbReference>
<feature type="domain" description="Rad50/SbcC-type AAA" evidence="6">
    <location>
        <begin position="5"/>
        <end position="276"/>
    </location>
</feature>
<dbReference type="Proteomes" id="UP000284751">
    <property type="component" value="Unassembled WGS sequence"/>
</dbReference>
<proteinExistence type="inferred from homology"/>
<dbReference type="Pfam" id="PF13476">
    <property type="entry name" value="AAA_23"/>
    <property type="match status" value="1"/>
</dbReference>
<name>A0A412B126_9FIRM</name>
<comment type="similarity">
    <text evidence="1">Belongs to the SMC family. SbcC subfamily.</text>
</comment>
<dbReference type="EMBL" id="QRTC01000002">
    <property type="protein sequence ID" value="RGQ44328.1"/>
    <property type="molecule type" value="Genomic_DNA"/>
</dbReference>
<reference evidence="7 8" key="1">
    <citation type="submission" date="2018-08" db="EMBL/GenBank/DDBJ databases">
        <title>A genome reference for cultivated species of the human gut microbiota.</title>
        <authorList>
            <person name="Zou Y."/>
            <person name="Xue W."/>
            <person name="Luo G."/>
        </authorList>
    </citation>
    <scope>NUCLEOTIDE SEQUENCE [LARGE SCALE GENOMIC DNA]</scope>
    <source>
        <strain evidence="7 8">AF28-26</strain>
    </source>
</reference>